<feature type="transmembrane region" description="Helical" evidence="13">
    <location>
        <begin position="314"/>
        <end position="333"/>
    </location>
</feature>
<evidence type="ECO:0000256" key="10">
    <source>
        <dbReference type="ARBA" id="ARBA00034269"/>
    </source>
</evidence>
<feature type="region of interest" description="Disordered" evidence="12">
    <location>
        <begin position="1"/>
        <end position="36"/>
    </location>
</feature>
<organism evidence="14 15">
    <name type="scientific">Gordonia westfalica</name>
    <dbReference type="NCBI Taxonomy" id="158898"/>
    <lineage>
        <taxon>Bacteria</taxon>
        <taxon>Bacillati</taxon>
        <taxon>Actinomycetota</taxon>
        <taxon>Actinomycetes</taxon>
        <taxon>Mycobacteriales</taxon>
        <taxon>Gordoniaceae</taxon>
        <taxon>Gordonia</taxon>
    </lineage>
</organism>
<dbReference type="GO" id="GO:0000287">
    <property type="term" value="F:magnesium ion binding"/>
    <property type="evidence" value="ECO:0007669"/>
    <property type="project" value="TreeGrafter"/>
</dbReference>
<dbReference type="GO" id="GO:0015095">
    <property type="term" value="F:magnesium ion transmembrane transporter activity"/>
    <property type="evidence" value="ECO:0007669"/>
    <property type="project" value="TreeGrafter"/>
</dbReference>
<dbReference type="InterPro" id="IPR045863">
    <property type="entry name" value="CorA_TM1_TM2"/>
</dbReference>
<evidence type="ECO:0000256" key="5">
    <source>
        <dbReference type="ARBA" id="ARBA00022692"/>
    </source>
</evidence>
<evidence type="ECO:0000256" key="3">
    <source>
        <dbReference type="ARBA" id="ARBA00022448"/>
    </source>
</evidence>
<protein>
    <submittedName>
        <fullName evidence="14">Magnesium transporter</fullName>
    </submittedName>
</protein>
<accession>A0A1H2J6X8</accession>
<evidence type="ECO:0000256" key="9">
    <source>
        <dbReference type="ARBA" id="ARBA00023136"/>
    </source>
</evidence>
<dbReference type="SUPFAM" id="SSF144083">
    <property type="entry name" value="Magnesium transport protein CorA, transmembrane region"/>
    <property type="match status" value="1"/>
</dbReference>
<comment type="catalytic activity">
    <reaction evidence="10">
        <text>Mg(2+)(in) = Mg(2+)(out)</text>
        <dbReference type="Rhea" id="RHEA:29827"/>
        <dbReference type="ChEBI" id="CHEBI:18420"/>
    </reaction>
</comment>
<dbReference type="FunFam" id="1.20.58.340:FF:000004">
    <property type="entry name" value="Magnesium transport protein CorA"/>
    <property type="match status" value="1"/>
</dbReference>
<evidence type="ECO:0000313" key="14">
    <source>
        <dbReference type="EMBL" id="SDU51905.1"/>
    </source>
</evidence>
<dbReference type="PANTHER" id="PTHR46494">
    <property type="entry name" value="CORA FAMILY METAL ION TRANSPORTER (EUROFUNG)"/>
    <property type="match status" value="1"/>
</dbReference>
<dbReference type="InterPro" id="IPR045861">
    <property type="entry name" value="CorA_cytoplasmic_dom"/>
</dbReference>
<evidence type="ECO:0000256" key="1">
    <source>
        <dbReference type="ARBA" id="ARBA00004651"/>
    </source>
</evidence>
<dbReference type="Gene3D" id="1.20.58.340">
    <property type="entry name" value="Magnesium transport protein CorA, transmembrane region"/>
    <property type="match status" value="2"/>
</dbReference>
<keyword evidence="9 13" id="KW-0472">Membrane</keyword>
<dbReference type="Pfam" id="PF01544">
    <property type="entry name" value="CorA"/>
    <property type="match status" value="1"/>
</dbReference>
<keyword evidence="5 13" id="KW-0812">Transmembrane</keyword>
<sequence>MPPRVPSANVATIPRSGPRGLPPRREAQPSPKKVPVPAARAVVDCAVYVNGHRQPGRISYRDALAQVRASGEGFVWVGLHSPDDSQMTDVGTTFGLHELVVEDAVHAHQRPKLEVYDDTQFLVLRTVQYVEHESMAKASEVVETGEIMVFAGPDFVLTVRHGEHTELSGLRRSLESRPERLALGPTAVLHAVADKVVDSYLAVTERMDVDIVAIEESVFSRQKRWLDIDPVYLLRREVLELRRAVTPLSAPLQSLTAGGNPLVPKEIRRHLRDVADHLTTVIERVLEYDELLNSLLQAGAAKVGIQQSTDMRKISAWVAIAAVPTMIAGIYGMNFDHMPELHQTWGYPVVLGVLVAVCCALFVVFRRSHWL</sequence>
<dbReference type="GO" id="GO:0050897">
    <property type="term" value="F:cobalt ion binding"/>
    <property type="evidence" value="ECO:0007669"/>
    <property type="project" value="TreeGrafter"/>
</dbReference>
<dbReference type="STRING" id="158898.SAMN04488548_1341779"/>
<evidence type="ECO:0000256" key="8">
    <source>
        <dbReference type="ARBA" id="ARBA00023065"/>
    </source>
</evidence>
<keyword evidence="4" id="KW-1003">Cell membrane</keyword>
<evidence type="ECO:0000256" key="6">
    <source>
        <dbReference type="ARBA" id="ARBA00022842"/>
    </source>
</evidence>
<comment type="function">
    <text evidence="11">Mediates influx of magnesium ions. Alternates between open and closed states. Activated by low cytoplasmic Mg(2+) levels. Inactive when cytoplasmic Mg(2+) levels are high.</text>
</comment>
<evidence type="ECO:0000313" key="15">
    <source>
        <dbReference type="Proteomes" id="UP000183180"/>
    </source>
</evidence>
<dbReference type="EMBL" id="FNLM01000034">
    <property type="protein sequence ID" value="SDU51905.1"/>
    <property type="molecule type" value="Genomic_DNA"/>
</dbReference>
<dbReference type="CDD" id="cd12830">
    <property type="entry name" value="MtCorA-like"/>
    <property type="match status" value="1"/>
</dbReference>
<gene>
    <name evidence="14" type="ORF">SAMN04488548_1341779</name>
</gene>
<dbReference type="PANTHER" id="PTHR46494:SF1">
    <property type="entry name" value="CORA FAMILY METAL ION TRANSPORTER (EUROFUNG)"/>
    <property type="match status" value="1"/>
</dbReference>
<evidence type="ECO:0000256" key="4">
    <source>
        <dbReference type="ARBA" id="ARBA00022475"/>
    </source>
</evidence>
<dbReference type="GO" id="GO:0005886">
    <property type="term" value="C:plasma membrane"/>
    <property type="evidence" value="ECO:0007669"/>
    <property type="project" value="UniProtKB-SubCell"/>
</dbReference>
<comment type="subcellular location">
    <subcellularLocation>
        <location evidence="1">Cell membrane</location>
        <topology evidence="1">Multi-pass membrane protein</topology>
    </subcellularLocation>
</comment>
<feature type="transmembrane region" description="Helical" evidence="13">
    <location>
        <begin position="345"/>
        <end position="365"/>
    </location>
</feature>
<dbReference type="InterPro" id="IPR002523">
    <property type="entry name" value="MgTranspt_CorA/ZnTranspt_ZntB"/>
</dbReference>
<comment type="similarity">
    <text evidence="2">Belongs to the CorA metal ion transporter (MIT) (TC 1.A.35) family.</text>
</comment>
<proteinExistence type="inferred from homology"/>
<evidence type="ECO:0000256" key="11">
    <source>
        <dbReference type="ARBA" id="ARBA00045497"/>
    </source>
</evidence>
<evidence type="ECO:0000256" key="12">
    <source>
        <dbReference type="SAM" id="MobiDB-lite"/>
    </source>
</evidence>
<name>A0A1H2J6X8_9ACTN</name>
<evidence type="ECO:0000256" key="13">
    <source>
        <dbReference type="SAM" id="Phobius"/>
    </source>
</evidence>
<dbReference type="SUPFAM" id="SSF143865">
    <property type="entry name" value="CorA soluble domain-like"/>
    <property type="match status" value="1"/>
</dbReference>
<dbReference type="AlphaFoldDB" id="A0A1H2J6X8"/>
<dbReference type="Proteomes" id="UP000183180">
    <property type="component" value="Unassembled WGS sequence"/>
</dbReference>
<evidence type="ECO:0000256" key="7">
    <source>
        <dbReference type="ARBA" id="ARBA00022989"/>
    </source>
</evidence>
<keyword evidence="3" id="KW-0813">Transport</keyword>
<keyword evidence="7 13" id="KW-1133">Transmembrane helix</keyword>
<reference evidence="14 15" key="1">
    <citation type="submission" date="2016-10" db="EMBL/GenBank/DDBJ databases">
        <authorList>
            <person name="de Groot N.N."/>
        </authorList>
    </citation>
    <scope>NUCLEOTIDE SEQUENCE [LARGE SCALE GENOMIC DNA]</scope>
    <source>
        <strain evidence="14 15">DSM 44215</strain>
    </source>
</reference>
<keyword evidence="8" id="KW-0406">Ion transport</keyword>
<keyword evidence="6" id="KW-0460">Magnesium</keyword>
<dbReference type="Gene3D" id="3.30.460.20">
    <property type="entry name" value="CorA soluble domain-like"/>
    <property type="match status" value="1"/>
</dbReference>
<evidence type="ECO:0000256" key="2">
    <source>
        <dbReference type="ARBA" id="ARBA00009765"/>
    </source>
</evidence>
<dbReference type="GO" id="GO:0015087">
    <property type="term" value="F:cobalt ion transmembrane transporter activity"/>
    <property type="evidence" value="ECO:0007669"/>
    <property type="project" value="TreeGrafter"/>
</dbReference>